<dbReference type="InterPro" id="IPR035093">
    <property type="entry name" value="RelE/ParE_toxin_dom_sf"/>
</dbReference>
<reference evidence="3 4" key="1">
    <citation type="journal article" date="2016" name="Nat. Commun.">
        <title>Thousands of microbial genomes shed light on interconnected biogeochemical processes in an aquifer system.</title>
        <authorList>
            <person name="Anantharaman K."/>
            <person name="Brown C.T."/>
            <person name="Hug L.A."/>
            <person name="Sharon I."/>
            <person name="Castelle C.J."/>
            <person name="Probst A.J."/>
            <person name="Thomas B.C."/>
            <person name="Singh A."/>
            <person name="Wilkins M.J."/>
            <person name="Karaoz U."/>
            <person name="Brodie E.L."/>
            <person name="Williams K.H."/>
            <person name="Hubbard S.S."/>
            <person name="Banfield J.F."/>
        </authorList>
    </citation>
    <scope>NUCLEOTIDE SEQUENCE [LARGE SCALE GENOMIC DNA]</scope>
</reference>
<dbReference type="Pfam" id="PF15738">
    <property type="entry name" value="YafQ_toxin"/>
    <property type="match status" value="1"/>
</dbReference>
<dbReference type="GO" id="GO:0006415">
    <property type="term" value="P:translational termination"/>
    <property type="evidence" value="ECO:0007669"/>
    <property type="project" value="TreeGrafter"/>
</dbReference>
<dbReference type="PIRSF" id="PIRSF006156">
    <property type="entry name" value="YafQ"/>
    <property type="match status" value="1"/>
</dbReference>
<evidence type="ECO:0000256" key="2">
    <source>
        <dbReference type="PIRSR" id="PIRSR006156-1"/>
    </source>
</evidence>
<dbReference type="Proteomes" id="UP000178811">
    <property type="component" value="Unassembled WGS sequence"/>
</dbReference>
<dbReference type="InterPro" id="IPR004386">
    <property type="entry name" value="Toxin_YafQ-like"/>
</dbReference>
<keyword evidence="1" id="KW-1277">Toxin-antitoxin system</keyword>
<evidence type="ECO:0000256" key="1">
    <source>
        <dbReference type="ARBA" id="ARBA00022649"/>
    </source>
</evidence>
<dbReference type="PANTHER" id="PTHR40588:SF1">
    <property type="entry name" value="MRNA INTERFERASE TOXIN YAFQ"/>
    <property type="match status" value="1"/>
</dbReference>
<evidence type="ECO:0000313" key="3">
    <source>
        <dbReference type="EMBL" id="OGG78313.1"/>
    </source>
</evidence>
<protein>
    <recommendedName>
        <fullName evidence="5">Addiction module toxin RelE</fullName>
    </recommendedName>
</protein>
<evidence type="ECO:0000313" key="4">
    <source>
        <dbReference type="Proteomes" id="UP000178811"/>
    </source>
</evidence>
<organism evidence="3 4">
    <name type="scientific">Candidatus Kaiserbacteria bacterium RIFCSPLOWO2_01_FULL_52_12b</name>
    <dbReference type="NCBI Taxonomy" id="1798509"/>
    <lineage>
        <taxon>Bacteria</taxon>
        <taxon>Candidatus Kaiseribacteriota</taxon>
    </lineage>
</organism>
<dbReference type="PANTHER" id="PTHR40588">
    <property type="entry name" value="MRNA INTERFERASE TOXIN YAFQ"/>
    <property type="match status" value="1"/>
</dbReference>
<name>A0A1F6EXJ4_9BACT</name>
<feature type="active site" description="Proton donor" evidence="2">
    <location>
        <position position="87"/>
    </location>
</feature>
<accession>A0A1F6EXJ4</accession>
<sequence length="92" mass="10822">MYLVRPTQRYRKAYKRISRGKDFSRGILEEIIDTLSRGETLATEYQDHQLSGEYKGCRECHLQYDLLLMYQIHEDALVLLLVNLGTHDDLFG</sequence>
<dbReference type="InterPro" id="IPR007712">
    <property type="entry name" value="RelE/ParE_toxin"/>
</dbReference>
<dbReference type="GO" id="GO:0004521">
    <property type="term" value="F:RNA endonuclease activity"/>
    <property type="evidence" value="ECO:0007669"/>
    <property type="project" value="TreeGrafter"/>
</dbReference>
<proteinExistence type="predicted"/>
<dbReference type="NCBIfam" id="TIGR02385">
    <property type="entry name" value="RelE_StbE"/>
    <property type="match status" value="1"/>
</dbReference>
<evidence type="ECO:0008006" key="5">
    <source>
        <dbReference type="Google" id="ProtNLM"/>
    </source>
</evidence>
<comment type="caution">
    <text evidence="3">The sequence shown here is derived from an EMBL/GenBank/DDBJ whole genome shotgun (WGS) entry which is preliminary data.</text>
</comment>
<gene>
    <name evidence="3" type="ORF">A3A36_03115</name>
</gene>
<dbReference type="Gene3D" id="3.30.2310.20">
    <property type="entry name" value="RelE-like"/>
    <property type="match status" value="1"/>
</dbReference>
<dbReference type="EMBL" id="MFLW01000015">
    <property type="protein sequence ID" value="OGG78313.1"/>
    <property type="molecule type" value="Genomic_DNA"/>
</dbReference>
<dbReference type="SUPFAM" id="SSF143011">
    <property type="entry name" value="RelE-like"/>
    <property type="match status" value="1"/>
</dbReference>
<dbReference type="AlphaFoldDB" id="A0A1F6EXJ4"/>
<dbReference type="GO" id="GO:0006402">
    <property type="term" value="P:mRNA catabolic process"/>
    <property type="evidence" value="ECO:0007669"/>
    <property type="project" value="TreeGrafter"/>
</dbReference>